<dbReference type="Proteomes" id="UP000467252">
    <property type="component" value="Chromosome"/>
</dbReference>
<reference evidence="3 4" key="1">
    <citation type="journal article" date="2019" name="Emerg. Microbes Infect.">
        <title>Comprehensive subspecies identification of 175 nontuberculous mycobacteria species based on 7547 genomic profiles.</title>
        <authorList>
            <person name="Matsumoto Y."/>
            <person name="Kinjo T."/>
            <person name="Motooka D."/>
            <person name="Nabeya D."/>
            <person name="Jung N."/>
            <person name="Uechi K."/>
            <person name="Horii T."/>
            <person name="Iida T."/>
            <person name="Fujita J."/>
            <person name="Nakamura S."/>
        </authorList>
    </citation>
    <scope>NUCLEOTIDE SEQUENCE [LARGE SCALE GENOMIC DNA]</scope>
    <source>
        <strain evidence="3 4">JCM 6370</strain>
    </source>
</reference>
<dbReference type="PANTHER" id="PTHR43283">
    <property type="entry name" value="BETA-LACTAMASE-RELATED"/>
    <property type="match status" value="1"/>
</dbReference>
<protein>
    <submittedName>
        <fullName evidence="3">Putative beta-lactamase</fullName>
    </submittedName>
</protein>
<dbReference type="GO" id="GO:0016787">
    <property type="term" value="F:hydrolase activity"/>
    <property type="evidence" value="ECO:0007669"/>
    <property type="project" value="UniProtKB-KW"/>
</dbReference>
<evidence type="ECO:0000313" key="4">
    <source>
        <dbReference type="Proteomes" id="UP000467252"/>
    </source>
</evidence>
<gene>
    <name evidence="3" type="ORF">MPUL_06620</name>
</gene>
<dbReference type="InterPro" id="IPR050789">
    <property type="entry name" value="Diverse_Enzym_Activities"/>
</dbReference>
<sequence>MINDALAAHRLPGAVVTIGHGGKLVFQRAYGVRRLAGEQGLDGLPAPAEPMTADTIFDLASLTKPLATATAVMQLHEQGKVGVDDPIQDHLPEFNPTNDPQRARVTVRMLLTHTSGLPDVLDLRGTWGFDHADKAEGIGRALSAPLQSEPGEVFRYSDVGFILLGALIERLTGEPEDVYVQRNIFAPLGMHDTGYLPPAKACGPHKIRGVALELTPGEHPEACPEDTWSTEIVPRTAPTALDEEHREDPRQNPNFGHLLRATVHDPAARRMGGVAGSAGVFSTVHDVGRYAQALLDRLAGRESRFPLQQATLQMMTTPEQPGHSAEQLRAANNIVRTVGPRYPAVRGQNLRGFGWDIDTGHSRPRGSIFPVGSFGHTGFTGTSLWIDPGSDTYIVLLTNAIHLRGSRPVSDLQAAVATTAARALGL</sequence>
<dbReference type="Gene3D" id="3.40.710.10">
    <property type="entry name" value="DD-peptidase/beta-lactamase superfamily"/>
    <property type="match status" value="1"/>
</dbReference>
<dbReference type="Pfam" id="PF00144">
    <property type="entry name" value="Beta-lactamase"/>
    <property type="match status" value="1"/>
</dbReference>
<evidence type="ECO:0000256" key="1">
    <source>
        <dbReference type="ARBA" id="ARBA00022801"/>
    </source>
</evidence>
<keyword evidence="4" id="KW-1185">Reference proteome</keyword>
<dbReference type="AlphaFoldDB" id="A0A7I7UDG5"/>
<organism evidence="3 4">
    <name type="scientific">Mycolicibacterium pulveris</name>
    <name type="common">Mycobacterium pulveris</name>
    <dbReference type="NCBI Taxonomy" id="36813"/>
    <lineage>
        <taxon>Bacteria</taxon>
        <taxon>Bacillati</taxon>
        <taxon>Actinomycetota</taxon>
        <taxon>Actinomycetes</taxon>
        <taxon>Mycobacteriales</taxon>
        <taxon>Mycobacteriaceae</taxon>
        <taxon>Mycolicibacterium</taxon>
    </lineage>
</organism>
<evidence type="ECO:0000313" key="3">
    <source>
        <dbReference type="EMBL" id="BBY79504.1"/>
    </source>
</evidence>
<accession>A0A7I7UDG5</accession>
<dbReference type="InterPro" id="IPR001466">
    <property type="entry name" value="Beta-lactam-related"/>
</dbReference>
<dbReference type="EMBL" id="AP022599">
    <property type="protein sequence ID" value="BBY79504.1"/>
    <property type="molecule type" value="Genomic_DNA"/>
</dbReference>
<name>A0A7I7UDG5_MYCPV</name>
<keyword evidence="1" id="KW-0378">Hydrolase</keyword>
<dbReference type="PANTHER" id="PTHR43283:SF11">
    <property type="entry name" value="BETA-LACTAMASE-RELATED DOMAIN-CONTAINING PROTEIN"/>
    <property type="match status" value="1"/>
</dbReference>
<dbReference type="InterPro" id="IPR012338">
    <property type="entry name" value="Beta-lactam/transpept-like"/>
</dbReference>
<evidence type="ECO:0000259" key="2">
    <source>
        <dbReference type="Pfam" id="PF00144"/>
    </source>
</evidence>
<feature type="domain" description="Beta-lactamase-related" evidence="2">
    <location>
        <begin position="4"/>
        <end position="404"/>
    </location>
</feature>
<dbReference type="SUPFAM" id="SSF56601">
    <property type="entry name" value="beta-lactamase/transpeptidase-like"/>
    <property type="match status" value="1"/>
</dbReference>
<proteinExistence type="predicted"/>